<dbReference type="RefSeq" id="WP_033202468.1">
    <property type="nucleotide sequence ID" value="NZ_LGUP01000381.1"/>
</dbReference>
<dbReference type="EMBL" id="LGUP01000381">
    <property type="protein sequence ID" value="KOG12497.1"/>
    <property type="molecule type" value="Genomic_DNA"/>
</dbReference>
<feature type="compositionally biased region" description="Basic and acidic residues" evidence="1">
    <location>
        <begin position="72"/>
        <end position="94"/>
    </location>
</feature>
<dbReference type="Proteomes" id="UP000037023">
    <property type="component" value="Unassembled WGS sequence"/>
</dbReference>
<dbReference type="PATRIC" id="fig|1938.6.peg.6931"/>
<evidence type="ECO:0000313" key="3">
    <source>
        <dbReference type="Proteomes" id="UP000037023"/>
    </source>
</evidence>
<reference evidence="2 3" key="1">
    <citation type="submission" date="2015-06" db="EMBL/GenBank/DDBJ databases">
        <authorList>
            <person name="Hoefler B.C."/>
            <person name="Straight P.D."/>
        </authorList>
    </citation>
    <scope>NUCLEOTIDE SEQUENCE [LARGE SCALE GENOMIC DNA]</scope>
    <source>
        <strain evidence="2 3">NRRL 3427</strain>
    </source>
</reference>
<proteinExistence type="predicted"/>
<gene>
    <name evidence="2" type="ORF">ADK34_32220</name>
</gene>
<accession>A0A0L8JFP3</accession>
<organism evidence="2 3">
    <name type="scientific">Streptomyces viridochromogenes</name>
    <dbReference type="NCBI Taxonomy" id="1938"/>
    <lineage>
        <taxon>Bacteria</taxon>
        <taxon>Bacillati</taxon>
        <taxon>Actinomycetota</taxon>
        <taxon>Actinomycetes</taxon>
        <taxon>Kitasatosporales</taxon>
        <taxon>Streptomycetaceae</taxon>
        <taxon>Streptomyces</taxon>
    </lineage>
</organism>
<dbReference type="OrthoDB" id="4286552at2"/>
<comment type="caution">
    <text evidence="2">The sequence shown here is derived from an EMBL/GenBank/DDBJ whole genome shotgun (WGS) entry which is preliminary data.</text>
</comment>
<feature type="region of interest" description="Disordered" evidence="1">
    <location>
        <begin position="72"/>
        <end position="99"/>
    </location>
</feature>
<sequence>MSGAIRLTFEYRGRHIELVGSEPVDLVIPDAPAGQQGFSVGLPQGRADAQPDVSVGYRVDVLNARGKRIHSRPLDDPIRAEAEVRSTDPDRPFTHEPINQPKGRFFVLVPALAEAKEVAVLRTTVRTQTVGRYQLGHGTEGGGS</sequence>
<name>A0A0L8JFP3_STRVR</name>
<evidence type="ECO:0000256" key="1">
    <source>
        <dbReference type="SAM" id="MobiDB-lite"/>
    </source>
</evidence>
<protein>
    <submittedName>
        <fullName evidence="2">Uncharacterized protein</fullName>
    </submittedName>
</protein>
<evidence type="ECO:0000313" key="2">
    <source>
        <dbReference type="EMBL" id="KOG12497.1"/>
    </source>
</evidence>
<dbReference type="AlphaFoldDB" id="A0A0L8JFP3"/>